<name>C3XVL4_BRAFL</name>
<accession>C3XVL4</accession>
<evidence type="ECO:0008006" key="3">
    <source>
        <dbReference type="Google" id="ProtNLM"/>
    </source>
</evidence>
<organism>
    <name type="scientific">Branchiostoma floridae</name>
    <name type="common">Florida lancelet</name>
    <name type="synonym">Amphioxus</name>
    <dbReference type="NCBI Taxonomy" id="7739"/>
    <lineage>
        <taxon>Eukaryota</taxon>
        <taxon>Metazoa</taxon>
        <taxon>Chordata</taxon>
        <taxon>Cephalochordata</taxon>
        <taxon>Leptocardii</taxon>
        <taxon>Amphioxiformes</taxon>
        <taxon>Branchiostomatidae</taxon>
        <taxon>Branchiostoma</taxon>
    </lineage>
</organism>
<proteinExistence type="predicted"/>
<protein>
    <recommendedName>
        <fullName evidence="3">FLYWCH-type domain-containing protein</fullName>
    </recommendedName>
</protein>
<evidence type="ECO:0000256" key="1">
    <source>
        <dbReference type="SAM" id="MobiDB-lite"/>
    </source>
</evidence>
<reference evidence="2" key="1">
    <citation type="journal article" date="2008" name="Nature">
        <title>The amphioxus genome and the evolution of the chordate karyotype.</title>
        <authorList>
            <consortium name="US DOE Joint Genome Institute (JGI-PGF)"/>
            <person name="Putnam N.H."/>
            <person name="Butts T."/>
            <person name="Ferrier D.E.K."/>
            <person name="Furlong R.F."/>
            <person name="Hellsten U."/>
            <person name="Kawashima T."/>
            <person name="Robinson-Rechavi M."/>
            <person name="Shoguchi E."/>
            <person name="Terry A."/>
            <person name="Yu J.-K."/>
            <person name="Benito-Gutierrez E.L."/>
            <person name="Dubchak I."/>
            <person name="Garcia-Fernandez J."/>
            <person name="Gibson-Brown J.J."/>
            <person name="Grigoriev I.V."/>
            <person name="Horton A.C."/>
            <person name="de Jong P.J."/>
            <person name="Jurka J."/>
            <person name="Kapitonov V.V."/>
            <person name="Kohara Y."/>
            <person name="Kuroki Y."/>
            <person name="Lindquist E."/>
            <person name="Lucas S."/>
            <person name="Osoegawa K."/>
            <person name="Pennacchio L.A."/>
            <person name="Salamov A.A."/>
            <person name="Satou Y."/>
            <person name="Sauka-Spengler T."/>
            <person name="Schmutz J."/>
            <person name="Shin-I T."/>
            <person name="Toyoda A."/>
            <person name="Bronner-Fraser M."/>
            <person name="Fujiyama A."/>
            <person name="Holland L.Z."/>
            <person name="Holland P.W.H."/>
            <person name="Satoh N."/>
            <person name="Rokhsar D.S."/>
        </authorList>
    </citation>
    <scope>NUCLEOTIDE SEQUENCE [LARGE SCALE GENOMIC DNA]</scope>
    <source>
        <strain evidence="2">S238N-H82</strain>
        <tissue evidence="2">Testes</tissue>
    </source>
</reference>
<feature type="compositionally biased region" description="Low complexity" evidence="1">
    <location>
        <begin position="51"/>
        <end position="63"/>
    </location>
</feature>
<dbReference type="Gene3D" id="2.20.25.240">
    <property type="match status" value="1"/>
</dbReference>
<evidence type="ECO:0000313" key="2">
    <source>
        <dbReference type="EMBL" id="EEN68140.1"/>
    </source>
</evidence>
<feature type="region of interest" description="Disordered" evidence="1">
    <location>
        <begin position="51"/>
        <end position="74"/>
    </location>
</feature>
<dbReference type="InParanoid" id="C3XVL4"/>
<gene>
    <name evidence="2" type="ORF">BRAFLDRAFT_96073</name>
</gene>
<sequence length="169" mass="18946">MSPVHTSALLRDVSNSIQPPNLMKMVKTENPNNLNLRTQNSVMTTTAIPRPKFTTTTTTNKATEPQSPSPMPSVVLKDSICDLSVKEDLPVGAERDVTVSFIKRGTKRGADKLRESLGFAYTAKRRKETVTYWECDKRPKDKSFRCNASVIERPAGVFRRGAQNHRLLQ</sequence>
<dbReference type="AlphaFoldDB" id="C3XVL4"/>
<dbReference type="EMBL" id="GG666468">
    <property type="protein sequence ID" value="EEN68140.1"/>
    <property type="molecule type" value="Genomic_DNA"/>
</dbReference>